<evidence type="ECO:0008006" key="7">
    <source>
        <dbReference type="Google" id="ProtNLM"/>
    </source>
</evidence>
<keyword evidence="1 4" id="KW-0732">Signal</keyword>
<feature type="binding site" evidence="3">
    <location>
        <position position="217"/>
    </location>
    <ligand>
        <name>Na(+)</name>
        <dbReference type="ChEBI" id="CHEBI:29101"/>
    </ligand>
</feature>
<dbReference type="Proteomes" id="UP000052023">
    <property type="component" value="Unassembled WGS sequence"/>
</dbReference>
<proteinExistence type="predicted"/>
<organism evidence="5 6">
    <name type="scientific">Bradyrhizobium retamae</name>
    <dbReference type="NCBI Taxonomy" id="1300035"/>
    <lineage>
        <taxon>Bacteria</taxon>
        <taxon>Pseudomonadati</taxon>
        <taxon>Pseudomonadota</taxon>
        <taxon>Alphaproteobacteria</taxon>
        <taxon>Hyphomicrobiales</taxon>
        <taxon>Nitrobacteraceae</taxon>
        <taxon>Bradyrhizobium</taxon>
    </lineage>
</organism>
<dbReference type="AlphaFoldDB" id="A0A0R3NDT0"/>
<feature type="binding site" evidence="2">
    <location>
        <position position="179"/>
    </location>
    <ligand>
        <name>substrate</name>
    </ligand>
</feature>
<dbReference type="NCBIfam" id="NF037995">
    <property type="entry name" value="TRAP_S1"/>
    <property type="match status" value="1"/>
</dbReference>
<dbReference type="GO" id="GO:0055085">
    <property type="term" value="P:transmembrane transport"/>
    <property type="evidence" value="ECO:0007669"/>
    <property type="project" value="InterPro"/>
</dbReference>
<dbReference type="CDD" id="cd13604">
    <property type="entry name" value="PBP2_TRAP_ketoacid_lactate_like"/>
    <property type="match status" value="1"/>
</dbReference>
<dbReference type="InterPro" id="IPR018389">
    <property type="entry name" value="DctP_fam"/>
</dbReference>
<feature type="binding site" evidence="2">
    <location>
        <position position="158"/>
    </location>
    <ligand>
        <name>substrate</name>
    </ligand>
</feature>
<evidence type="ECO:0000256" key="2">
    <source>
        <dbReference type="PIRSR" id="PIRSR039026-1"/>
    </source>
</evidence>
<evidence type="ECO:0000313" key="5">
    <source>
        <dbReference type="EMBL" id="KRR30457.1"/>
    </source>
</evidence>
<dbReference type="InterPro" id="IPR026289">
    <property type="entry name" value="SBP_TakP-like"/>
</dbReference>
<reference evidence="5 6" key="1">
    <citation type="submission" date="2014-03" db="EMBL/GenBank/DDBJ databases">
        <title>Bradyrhizobium valentinum sp. nov., isolated from effective nodules of Lupinus mariae-josephae, a lupine endemic of basic-lime soils in Eastern Spain.</title>
        <authorList>
            <person name="Duran D."/>
            <person name="Rey L."/>
            <person name="Navarro A."/>
            <person name="Busquets A."/>
            <person name="Imperial J."/>
            <person name="Ruiz-Argueso T."/>
        </authorList>
    </citation>
    <scope>NUCLEOTIDE SEQUENCE [LARGE SCALE GENOMIC DNA]</scope>
    <source>
        <strain evidence="5 6">Ro19</strain>
    </source>
</reference>
<evidence type="ECO:0000313" key="6">
    <source>
        <dbReference type="Proteomes" id="UP000052023"/>
    </source>
</evidence>
<dbReference type="GO" id="GO:0046872">
    <property type="term" value="F:metal ion binding"/>
    <property type="evidence" value="ECO:0007669"/>
    <property type="project" value="UniProtKB-KW"/>
</dbReference>
<evidence type="ECO:0000256" key="4">
    <source>
        <dbReference type="SAM" id="SignalP"/>
    </source>
</evidence>
<protein>
    <recommendedName>
        <fullName evidence="7">C4-dicarboxylate ABC transporter</fullName>
    </recommendedName>
</protein>
<dbReference type="GO" id="GO:0031317">
    <property type="term" value="C:tripartite ATP-independent periplasmic transporter complex"/>
    <property type="evidence" value="ECO:0007669"/>
    <property type="project" value="InterPro"/>
</dbReference>
<gene>
    <name evidence="5" type="ORF">CQ13_02140</name>
</gene>
<evidence type="ECO:0000256" key="3">
    <source>
        <dbReference type="PIRSR" id="PIRSR039026-2"/>
    </source>
</evidence>
<feature type="chain" id="PRO_5006445294" description="C4-dicarboxylate ABC transporter" evidence="4">
    <location>
        <begin position="26"/>
        <end position="367"/>
    </location>
</feature>
<dbReference type="Gene3D" id="3.40.190.170">
    <property type="entry name" value="Bacterial extracellular solute-binding protein, family 7"/>
    <property type="match status" value="1"/>
</dbReference>
<dbReference type="PANTHER" id="PTHR33376:SF5">
    <property type="entry name" value="EXTRACYTOPLASMIC SOLUTE RECEPTOR PROTEIN"/>
    <property type="match status" value="1"/>
</dbReference>
<feature type="binding site" evidence="3">
    <location>
        <position position="242"/>
    </location>
    <ligand>
        <name>substrate</name>
    </ligand>
</feature>
<name>A0A0R3NDT0_9BRAD</name>
<keyword evidence="3" id="KW-0479">Metal-binding</keyword>
<accession>A0A0R3NDT0</accession>
<dbReference type="PIRSF" id="PIRSF039026">
    <property type="entry name" value="SiaP"/>
    <property type="match status" value="1"/>
</dbReference>
<comment type="caution">
    <text evidence="5">The sequence shown here is derived from an EMBL/GenBank/DDBJ whole genome shotgun (WGS) entry which is preliminary data.</text>
</comment>
<sequence length="367" mass="40642">MSSLRKVALFAATSATLAFAGTALAQQPRVLKIQSAVPPSSTTHDALKFFADRVDKLTGGNLKIEALPGGAVVPPFEILDATHKKVIDGAYGISYWWYGKSVTATLFANTPAGIFGMDAVDFIGWVYEGGGLDLWNEFYQKELKLNLVAFPSIPPSPQALGWFKRPIKDLPDFRGMKCRQTGIVSQLYAKMGMAVVNMPGGEILPAAERGTIDCAEWVGGIEDQRLGLHTVWKYHYTPGMHESASVAEIAINKDVWDSLPDQNKEAIKSATSETFLRWWASFQRQNADAISEFKEKHGVKLLTTPPEVNQAFLKAWDEFAAAEAAKNPFFKKVYESQKAYAAKVVPAKRFMFPPYALQADHYWPVKE</sequence>
<dbReference type="Gene3D" id="3.40.190.10">
    <property type="entry name" value="Periplasmic binding protein-like II"/>
    <property type="match status" value="1"/>
</dbReference>
<evidence type="ECO:0000256" key="1">
    <source>
        <dbReference type="ARBA" id="ARBA00022729"/>
    </source>
</evidence>
<feature type="binding site" evidence="3">
    <location>
        <position position="216"/>
    </location>
    <ligand>
        <name>substrate</name>
    </ligand>
</feature>
<dbReference type="PANTHER" id="PTHR33376">
    <property type="match status" value="1"/>
</dbReference>
<dbReference type="EMBL" id="LLYA01000001">
    <property type="protein sequence ID" value="KRR30457.1"/>
    <property type="molecule type" value="Genomic_DNA"/>
</dbReference>
<dbReference type="Pfam" id="PF03480">
    <property type="entry name" value="DctP"/>
    <property type="match status" value="1"/>
</dbReference>
<dbReference type="InterPro" id="IPR038404">
    <property type="entry name" value="TRAP_DctP_sf"/>
</dbReference>
<keyword evidence="6" id="KW-1185">Reference proteome</keyword>
<feature type="signal peptide" evidence="4">
    <location>
        <begin position="1"/>
        <end position="25"/>
    </location>
</feature>